<accession>A0A518HWY0</accession>
<dbReference type="InterPro" id="IPR001865">
    <property type="entry name" value="Ribosomal_uS2"/>
</dbReference>
<dbReference type="InterPro" id="IPR005706">
    <property type="entry name" value="Ribosomal_uS2_bac/mit/plastid"/>
</dbReference>
<gene>
    <name evidence="5 7" type="primary">rpsB</name>
    <name evidence="7" type="ORF">Enr13x_52460</name>
</gene>
<evidence type="ECO:0000256" key="3">
    <source>
        <dbReference type="ARBA" id="ARBA00023274"/>
    </source>
</evidence>
<dbReference type="Gene3D" id="3.40.50.10490">
    <property type="entry name" value="Glucose-6-phosphate isomerase like protein, domain 1"/>
    <property type="match status" value="1"/>
</dbReference>
<dbReference type="OrthoDB" id="9808036at2"/>
<dbReference type="Gene3D" id="1.10.287.610">
    <property type="entry name" value="Helix hairpin bin"/>
    <property type="match status" value="1"/>
</dbReference>
<comment type="similarity">
    <text evidence="1 5">Belongs to the universal ribosomal protein uS2 family.</text>
</comment>
<dbReference type="KEGG" id="snep:Enr13x_52460"/>
<evidence type="ECO:0000313" key="8">
    <source>
        <dbReference type="Proteomes" id="UP000319004"/>
    </source>
</evidence>
<dbReference type="SUPFAM" id="SSF52313">
    <property type="entry name" value="Ribosomal protein S2"/>
    <property type="match status" value="1"/>
</dbReference>
<dbReference type="PROSITE" id="PS00962">
    <property type="entry name" value="RIBOSOMAL_S2_1"/>
    <property type="match status" value="1"/>
</dbReference>
<dbReference type="GO" id="GO:0022627">
    <property type="term" value="C:cytosolic small ribosomal subunit"/>
    <property type="evidence" value="ECO:0007669"/>
    <property type="project" value="TreeGrafter"/>
</dbReference>
<feature type="region of interest" description="Disordered" evidence="6">
    <location>
        <begin position="223"/>
        <end position="278"/>
    </location>
</feature>
<dbReference type="HAMAP" id="MF_00291_B">
    <property type="entry name" value="Ribosomal_uS2_B"/>
    <property type="match status" value="1"/>
</dbReference>
<dbReference type="InterPro" id="IPR023591">
    <property type="entry name" value="Ribosomal_uS2_flav_dom_sf"/>
</dbReference>
<evidence type="ECO:0000256" key="1">
    <source>
        <dbReference type="ARBA" id="ARBA00006242"/>
    </source>
</evidence>
<evidence type="ECO:0000256" key="4">
    <source>
        <dbReference type="ARBA" id="ARBA00035256"/>
    </source>
</evidence>
<dbReference type="EMBL" id="CP037423">
    <property type="protein sequence ID" value="QDV45369.1"/>
    <property type="molecule type" value="Genomic_DNA"/>
</dbReference>
<keyword evidence="3 5" id="KW-0687">Ribonucleoprotein</keyword>
<evidence type="ECO:0000313" key="7">
    <source>
        <dbReference type="EMBL" id="QDV45369.1"/>
    </source>
</evidence>
<sequence length="278" mass="29967">MSNPIVQEMIEAGVHFGHRTSLWNPKMKPYIFGSKNQIHILDIRETLRGMLRAKKYLGQVASGGSLILFVGTKRQAGEAIEEQASRCGMPFVSERWLGGTLTNFRTIRSRLGRLEELETIRGSDAINSYSKKMQSALNREYRKMYRNLNGLRTMNRLPECLFIVDPGKERNAVREAKRLGITTVGLIDTDSDPSLIDLPIPGNDDGIRSIELILKQLADAVNSGKGQTDVGAPPAPAEAAPAPAQAAPAEAAPAEAAPAEPAAEATAEPGAAEAAPEA</sequence>
<dbReference type="Proteomes" id="UP000319004">
    <property type="component" value="Chromosome"/>
</dbReference>
<proteinExistence type="inferred from homology"/>
<dbReference type="RefSeq" id="WP_145389544.1">
    <property type="nucleotide sequence ID" value="NZ_CP037423.1"/>
</dbReference>
<feature type="compositionally biased region" description="Low complexity" evidence="6">
    <location>
        <begin position="237"/>
        <end position="278"/>
    </location>
</feature>
<dbReference type="Pfam" id="PF00318">
    <property type="entry name" value="Ribosomal_S2"/>
    <property type="match status" value="1"/>
</dbReference>
<dbReference type="PRINTS" id="PR00395">
    <property type="entry name" value="RIBOSOMALS2"/>
</dbReference>
<dbReference type="AlphaFoldDB" id="A0A518HWY0"/>
<protein>
    <recommendedName>
        <fullName evidence="4 5">Small ribosomal subunit protein uS2</fullName>
    </recommendedName>
</protein>
<keyword evidence="2 5" id="KW-0689">Ribosomal protein</keyword>
<dbReference type="GO" id="GO:0003735">
    <property type="term" value="F:structural constituent of ribosome"/>
    <property type="evidence" value="ECO:0007669"/>
    <property type="project" value="InterPro"/>
</dbReference>
<dbReference type="PANTHER" id="PTHR12534:SF0">
    <property type="entry name" value="SMALL RIBOSOMAL SUBUNIT PROTEIN US2M"/>
    <property type="match status" value="1"/>
</dbReference>
<organism evidence="7 8">
    <name type="scientific">Stieleria neptunia</name>
    <dbReference type="NCBI Taxonomy" id="2527979"/>
    <lineage>
        <taxon>Bacteria</taxon>
        <taxon>Pseudomonadati</taxon>
        <taxon>Planctomycetota</taxon>
        <taxon>Planctomycetia</taxon>
        <taxon>Pirellulales</taxon>
        <taxon>Pirellulaceae</taxon>
        <taxon>Stieleria</taxon>
    </lineage>
</organism>
<evidence type="ECO:0000256" key="2">
    <source>
        <dbReference type="ARBA" id="ARBA00022980"/>
    </source>
</evidence>
<keyword evidence="8" id="KW-1185">Reference proteome</keyword>
<reference evidence="7 8" key="1">
    <citation type="submission" date="2019-03" db="EMBL/GenBank/DDBJ databases">
        <title>Deep-cultivation of Planctomycetes and their phenomic and genomic characterization uncovers novel biology.</title>
        <authorList>
            <person name="Wiegand S."/>
            <person name="Jogler M."/>
            <person name="Boedeker C."/>
            <person name="Pinto D."/>
            <person name="Vollmers J."/>
            <person name="Rivas-Marin E."/>
            <person name="Kohn T."/>
            <person name="Peeters S.H."/>
            <person name="Heuer A."/>
            <person name="Rast P."/>
            <person name="Oberbeckmann S."/>
            <person name="Bunk B."/>
            <person name="Jeske O."/>
            <person name="Meyerdierks A."/>
            <person name="Storesund J.E."/>
            <person name="Kallscheuer N."/>
            <person name="Luecker S."/>
            <person name="Lage O.M."/>
            <person name="Pohl T."/>
            <person name="Merkel B.J."/>
            <person name="Hornburger P."/>
            <person name="Mueller R.-W."/>
            <person name="Bruemmer F."/>
            <person name="Labrenz M."/>
            <person name="Spormann A.M."/>
            <person name="Op den Camp H."/>
            <person name="Overmann J."/>
            <person name="Amann R."/>
            <person name="Jetten M.S.M."/>
            <person name="Mascher T."/>
            <person name="Medema M.H."/>
            <person name="Devos D.P."/>
            <person name="Kaster A.-K."/>
            <person name="Ovreas L."/>
            <person name="Rohde M."/>
            <person name="Galperin M.Y."/>
            <person name="Jogler C."/>
        </authorList>
    </citation>
    <scope>NUCLEOTIDE SEQUENCE [LARGE SCALE GENOMIC DNA]</scope>
    <source>
        <strain evidence="7 8">Enr13</strain>
    </source>
</reference>
<dbReference type="InterPro" id="IPR018130">
    <property type="entry name" value="Ribosomal_uS2_CS"/>
</dbReference>
<dbReference type="CDD" id="cd01425">
    <property type="entry name" value="RPS2"/>
    <property type="match status" value="1"/>
</dbReference>
<evidence type="ECO:0000256" key="6">
    <source>
        <dbReference type="SAM" id="MobiDB-lite"/>
    </source>
</evidence>
<dbReference type="GO" id="GO:0006412">
    <property type="term" value="P:translation"/>
    <property type="evidence" value="ECO:0007669"/>
    <property type="project" value="UniProtKB-UniRule"/>
</dbReference>
<name>A0A518HWY0_9BACT</name>
<dbReference type="PANTHER" id="PTHR12534">
    <property type="entry name" value="30S RIBOSOMAL PROTEIN S2 PROKARYOTIC AND ORGANELLAR"/>
    <property type="match status" value="1"/>
</dbReference>
<evidence type="ECO:0000256" key="5">
    <source>
        <dbReference type="HAMAP-Rule" id="MF_00291"/>
    </source>
</evidence>
<dbReference type="NCBIfam" id="TIGR01011">
    <property type="entry name" value="rpsB_bact"/>
    <property type="match status" value="1"/>
</dbReference>